<gene>
    <name evidence="2" type="ORF">SKAU_G00091850</name>
</gene>
<dbReference type="EMBL" id="JAINUF010000003">
    <property type="protein sequence ID" value="KAJ8369157.1"/>
    <property type="molecule type" value="Genomic_DNA"/>
</dbReference>
<accession>A0A9Q1FXB8</accession>
<keyword evidence="3" id="KW-1185">Reference proteome</keyword>
<evidence type="ECO:0000313" key="3">
    <source>
        <dbReference type="Proteomes" id="UP001152622"/>
    </source>
</evidence>
<name>A0A9Q1FXB8_SYNKA</name>
<comment type="caution">
    <text evidence="2">The sequence shown here is derived from an EMBL/GenBank/DDBJ whole genome shotgun (WGS) entry which is preliminary data.</text>
</comment>
<dbReference type="Proteomes" id="UP001152622">
    <property type="component" value="Chromosome 3"/>
</dbReference>
<feature type="compositionally biased region" description="Polar residues" evidence="1">
    <location>
        <begin position="93"/>
        <end position="105"/>
    </location>
</feature>
<proteinExistence type="predicted"/>
<feature type="region of interest" description="Disordered" evidence="1">
    <location>
        <begin position="93"/>
        <end position="113"/>
    </location>
</feature>
<evidence type="ECO:0000256" key="1">
    <source>
        <dbReference type="SAM" id="MobiDB-lite"/>
    </source>
</evidence>
<sequence>MPRETCLGPGRGGVLQRLTAFIGRAFYPSPSAAAYPQATAPKPRRINSSVIAKVHGKGEGEKKDYYLSPARRNGFRNTNTRFVVSEIKWNVMQKPSSPNGSQRGSMSVLAHDQ</sequence>
<organism evidence="2 3">
    <name type="scientific">Synaphobranchus kaupii</name>
    <name type="common">Kaup's arrowtooth eel</name>
    <dbReference type="NCBI Taxonomy" id="118154"/>
    <lineage>
        <taxon>Eukaryota</taxon>
        <taxon>Metazoa</taxon>
        <taxon>Chordata</taxon>
        <taxon>Craniata</taxon>
        <taxon>Vertebrata</taxon>
        <taxon>Euteleostomi</taxon>
        <taxon>Actinopterygii</taxon>
        <taxon>Neopterygii</taxon>
        <taxon>Teleostei</taxon>
        <taxon>Anguilliformes</taxon>
        <taxon>Synaphobranchidae</taxon>
        <taxon>Synaphobranchus</taxon>
    </lineage>
</organism>
<reference evidence="2" key="1">
    <citation type="journal article" date="2023" name="Science">
        <title>Genome structures resolve the early diversification of teleost fishes.</title>
        <authorList>
            <person name="Parey E."/>
            <person name="Louis A."/>
            <person name="Montfort J."/>
            <person name="Bouchez O."/>
            <person name="Roques C."/>
            <person name="Iampietro C."/>
            <person name="Lluch J."/>
            <person name="Castinel A."/>
            <person name="Donnadieu C."/>
            <person name="Desvignes T."/>
            <person name="Floi Bucao C."/>
            <person name="Jouanno E."/>
            <person name="Wen M."/>
            <person name="Mejri S."/>
            <person name="Dirks R."/>
            <person name="Jansen H."/>
            <person name="Henkel C."/>
            <person name="Chen W.J."/>
            <person name="Zahm M."/>
            <person name="Cabau C."/>
            <person name="Klopp C."/>
            <person name="Thompson A.W."/>
            <person name="Robinson-Rechavi M."/>
            <person name="Braasch I."/>
            <person name="Lecointre G."/>
            <person name="Bobe J."/>
            <person name="Postlethwait J.H."/>
            <person name="Berthelot C."/>
            <person name="Roest Crollius H."/>
            <person name="Guiguen Y."/>
        </authorList>
    </citation>
    <scope>NUCLEOTIDE SEQUENCE</scope>
    <source>
        <strain evidence="2">WJC10195</strain>
    </source>
</reference>
<protein>
    <submittedName>
        <fullName evidence="2">Uncharacterized protein</fullName>
    </submittedName>
</protein>
<evidence type="ECO:0000313" key="2">
    <source>
        <dbReference type="EMBL" id="KAJ8369157.1"/>
    </source>
</evidence>
<dbReference type="AlphaFoldDB" id="A0A9Q1FXB8"/>